<keyword evidence="1" id="KW-0812">Transmembrane</keyword>
<keyword evidence="3" id="KW-1185">Reference proteome</keyword>
<feature type="transmembrane region" description="Helical" evidence="1">
    <location>
        <begin position="20"/>
        <end position="38"/>
    </location>
</feature>
<accession>A0ABR5E216</accession>
<dbReference type="InterPro" id="IPR007047">
    <property type="entry name" value="Flp_Fap"/>
</dbReference>
<evidence type="ECO:0008006" key="4">
    <source>
        <dbReference type="Google" id="ProtNLM"/>
    </source>
</evidence>
<sequence length="61" mass="6239">MVAKIKTFLGDEGGATAIEYALIATLIAMAIIASAIVLGDGIRGLFNNGTTEVLTTQTGKI</sequence>
<evidence type="ECO:0000313" key="2">
    <source>
        <dbReference type="EMBL" id="KKC34321.1"/>
    </source>
</evidence>
<protein>
    <recommendedName>
        <fullName evidence="4">Pilus assembly protein Flp/PilA</fullName>
    </recommendedName>
</protein>
<evidence type="ECO:0000256" key="1">
    <source>
        <dbReference type="SAM" id="Phobius"/>
    </source>
</evidence>
<proteinExistence type="predicted"/>
<dbReference type="EMBL" id="LAPV01000040">
    <property type="protein sequence ID" value="KKC34321.1"/>
    <property type="molecule type" value="Genomic_DNA"/>
</dbReference>
<dbReference type="Proteomes" id="UP000033519">
    <property type="component" value="Unassembled WGS sequence"/>
</dbReference>
<dbReference type="Pfam" id="PF04964">
    <property type="entry name" value="Flp_Fap"/>
    <property type="match status" value="1"/>
</dbReference>
<reference evidence="2 3" key="1">
    <citation type="submission" date="2015-03" db="EMBL/GenBank/DDBJ databases">
        <authorList>
            <person name="Lepp D."/>
            <person name="Hassan Y.I."/>
            <person name="Li X.-Z."/>
            <person name="Zhou T."/>
        </authorList>
    </citation>
    <scope>NUCLEOTIDE SEQUENCE [LARGE SCALE GENOMIC DNA]</scope>
    <source>
        <strain evidence="2 3">Cr7-05</strain>
    </source>
</reference>
<name>A0ABR5E216_9HYPH</name>
<organism evidence="2 3">
    <name type="scientific">Devosia psychrophila</name>
    <dbReference type="NCBI Taxonomy" id="728005"/>
    <lineage>
        <taxon>Bacteria</taxon>
        <taxon>Pseudomonadati</taxon>
        <taxon>Pseudomonadota</taxon>
        <taxon>Alphaproteobacteria</taxon>
        <taxon>Hyphomicrobiales</taxon>
        <taxon>Devosiaceae</taxon>
        <taxon>Devosia</taxon>
    </lineage>
</organism>
<evidence type="ECO:0000313" key="3">
    <source>
        <dbReference type="Proteomes" id="UP000033519"/>
    </source>
</evidence>
<keyword evidence="1" id="KW-0472">Membrane</keyword>
<comment type="caution">
    <text evidence="2">The sequence shown here is derived from an EMBL/GenBank/DDBJ whole genome shotgun (WGS) entry which is preliminary data.</text>
</comment>
<keyword evidence="1" id="KW-1133">Transmembrane helix</keyword>
<gene>
    <name evidence="2" type="ORF">WH91_03655</name>
</gene>